<reference evidence="2 3" key="1">
    <citation type="submission" date="2024-01" db="EMBL/GenBank/DDBJ databases">
        <title>The complete chloroplast genome sequence of Lithospermum erythrorhizon: insights into the phylogenetic relationship among Boraginaceae species and the maternal lineages of purple gromwells.</title>
        <authorList>
            <person name="Okada T."/>
            <person name="Watanabe K."/>
        </authorList>
    </citation>
    <scope>NUCLEOTIDE SEQUENCE [LARGE SCALE GENOMIC DNA]</scope>
</reference>
<evidence type="ECO:0000256" key="1">
    <source>
        <dbReference type="SAM" id="MobiDB-lite"/>
    </source>
</evidence>
<dbReference type="Proteomes" id="UP001454036">
    <property type="component" value="Unassembled WGS sequence"/>
</dbReference>
<proteinExistence type="predicted"/>
<comment type="caution">
    <text evidence="2">The sequence shown here is derived from an EMBL/GenBank/DDBJ whole genome shotgun (WGS) entry which is preliminary data.</text>
</comment>
<keyword evidence="3" id="KW-1185">Reference proteome</keyword>
<name>A0AAV3NNV4_LITER</name>
<feature type="compositionally biased region" description="Basic and acidic residues" evidence="1">
    <location>
        <begin position="32"/>
        <end position="51"/>
    </location>
</feature>
<evidence type="ECO:0000313" key="3">
    <source>
        <dbReference type="Proteomes" id="UP001454036"/>
    </source>
</evidence>
<dbReference type="EMBL" id="BAABME010000089">
    <property type="protein sequence ID" value="GAA0139443.1"/>
    <property type="molecule type" value="Genomic_DNA"/>
</dbReference>
<evidence type="ECO:0000313" key="2">
    <source>
        <dbReference type="EMBL" id="GAA0139443.1"/>
    </source>
</evidence>
<feature type="region of interest" description="Disordered" evidence="1">
    <location>
        <begin position="31"/>
        <end position="53"/>
    </location>
</feature>
<dbReference type="AlphaFoldDB" id="A0AAV3NNV4"/>
<protein>
    <submittedName>
        <fullName evidence="2">Uncharacterized protein</fullName>
    </submittedName>
</protein>
<accession>A0AAV3NNV4</accession>
<gene>
    <name evidence="2" type="ORF">LIER_00982</name>
</gene>
<organism evidence="2 3">
    <name type="scientific">Lithospermum erythrorhizon</name>
    <name type="common">Purple gromwell</name>
    <name type="synonym">Lithospermum officinale var. erythrorhizon</name>
    <dbReference type="NCBI Taxonomy" id="34254"/>
    <lineage>
        <taxon>Eukaryota</taxon>
        <taxon>Viridiplantae</taxon>
        <taxon>Streptophyta</taxon>
        <taxon>Embryophyta</taxon>
        <taxon>Tracheophyta</taxon>
        <taxon>Spermatophyta</taxon>
        <taxon>Magnoliopsida</taxon>
        <taxon>eudicotyledons</taxon>
        <taxon>Gunneridae</taxon>
        <taxon>Pentapetalae</taxon>
        <taxon>asterids</taxon>
        <taxon>lamiids</taxon>
        <taxon>Boraginales</taxon>
        <taxon>Boraginaceae</taxon>
        <taxon>Boraginoideae</taxon>
        <taxon>Lithospermeae</taxon>
        <taxon>Lithospermum</taxon>
    </lineage>
</organism>
<sequence>MGNKEEVVGIFNGFQAKGKIIVGLLENGSSLEGREGGRESLRENGKEDGRDGVSLSKTTFRIEGLGGLSINKNRELDGRDTFFDKGNPVMVKFKLSENN</sequence>